<dbReference type="Pfam" id="PF09190">
    <property type="entry name" value="DALR_2"/>
    <property type="match status" value="1"/>
</dbReference>
<dbReference type="GO" id="GO:0005829">
    <property type="term" value="C:cytosol"/>
    <property type="evidence" value="ECO:0007669"/>
    <property type="project" value="TreeGrafter"/>
</dbReference>
<keyword evidence="9 13" id="KW-0067">ATP-binding</keyword>
<evidence type="ECO:0000256" key="7">
    <source>
        <dbReference type="ARBA" id="ARBA00022741"/>
    </source>
</evidence>
<dbReference type="Gene3D" id="3.40.50.620">
    <property type="entry name" value="HUPs"/>
    <property type="match status" value="1"/>
</dbReference>
<keyword evidence="11 13" id="KW-0030">Aminoacyl-tRNA synthetase</keyword>
<organism evidence="16 17">
    <name type="scientific">Thermincola ferriacetica</name>
    <dbReference type="NCBI Taxonomy" id="281456"/>
    <lineage>
        <taxon>Bacteria</taxon>
        <taxon>Bacillati</taxon>
        <taxon>Bacillota</taxon>
        <taxon>Clostridia</taxon>
        <taxon>Eubacteriales</taxon>
        <taxon>Thermincolaceae</taxon>
        <taxon>Thermincola</taxon>
    </lineage>
</organism>
<evidence type="ECO:0000259" key="15">
    <source>
        <dbReference type="SMART" id="SM00840"/>
    </source>
</evidence>
<keyword evidence="14" id="KW-0175">Coiled coil</keyword>
<keyword evidence="4 13" id="KW-0963">Cytoplasm</keyword>
<dbReference type="CDD" id="cd00672">
    <property type="entry name" value="CysRS_core"/>
    <property type="match status" value="1"/>
</dbReference>
<feature type="binding site" evidence="13">
    <location>
        <position position="238"/>
    </location>
    <ligand>
        <name>Zn(2+)</name>
        <dbReference type="ChEBI" id="CHEBI:29105"/>
    </ligand>
</feature>
<evidence type="ECO:0000256" key="5">
    <source>
        <dbReference type="ARBA" id="ARBA00022598"/>
    </source>
</evidence>
<keyword evidence="8 13" id="KW-0862">Zinc</keyword>
<dbReference type="FunFam" id="3.40.50.620:FF:000009">
    <property type="entry name" value="Cysteine--tRNA ligase"/>
    <property type="match status" value="1"/>
</dbReference>
<keyword evidence="7 13" id="KW-0547">Nucleotide-binding</keyword>
<proteinExistence type="inferred from homology"/>
<evidence type="ECO:0000256" key="12">
    <source>
        <dbReference type="ARBA" id="ARBA00047398"/>
    </source>
</evidence>
<dbReference type="Pfam" id="PF23493">
    <property type="entry name" value="CysS_C"/>
    <property type="match status" value="1"/>
</dbReference>
<dbReference type="InterPro" id="IPR015273">
    <property type="entry name" value="Cys-tRNA-synt_Ia_DALR"/>
</dbReference>
<dbReference type="GO" id="GO:0006423">
    <property type="term" value="P:cysteinyl-tRNA aminoacylation"/>
    <property type="evidence" value="ECO:0007669"/>
    <property type="project" value="UniProtKB-UniRule"/>
</dbReference>
<dbReference type="InterPro" id="IPR032678">
    <property type="entry name" value="tRNA-synt_1_cat_dom"/>
</dbReference>
<feature type="binding site" evidence="13">
    <location>
        <position position="234"/>
    </location>
    <ligand>
        <name>Zn(2+)</name>
        <dbReference type="ChEBI" id="CHEBI:29105"/>
    </ligand>
</feature>
<dbReference type="AlphaFoldDB" id="A0A0L6W1U5"/>
<comment type="subunit">
    <text evidence="3 13">Monomer.</text>
</comment>
<evidence type="ECO:0000256" key="13">
    <source>
        <dbReference type="HAMAP-Rule" id="MF_00041"/>
    </source>
</evidence>
<dbReference type="GO" id="GO:0005524">
    <property type="term" value="F:ATP binding"/>
    <property type="evidence" value="ECO:0007669"/>
    <property type="project" value="UniProtKB-UniRule"/>
</dbReference>
<comment type="caution">
    <text evidence="16">The sequence shown here is derived from an EMBL/GenBank/DDBJ whole genome shotgun (WGS) entry which is preliminary data.</text>
</comment>
<dbReference type="InterPro" id="IPR014729">
    <property type="entry name" value="Rossmann-like_a/b/a_fold"/>
</dbReference>
<sequence length="487" mass="55430">MTIKLYNTCTRKKEEFIPRQPGKVDMYVCGPTTYNLIHLGNARPLIVFDTVRRYFEYKGYQVTYVQNFTDIDDKIINRAREKNTDPITLAAKYIREYFKDAAALGVREATVHPRVSEHLDEIIEMIRGIMKNGYAYQLDGDVYFSVESFKGYGKLSGRSLEDMQAGARVDVDTRKRHPMDFALWKAAKPGEPAWDSPWGKGRPGWHIECSAMANKYLGMGFDIHGGGFDLIFPHHENEIAQAEAYAGCGPFARYWMHNGFITVNEEKMSKSLGNFFTVREILAKYDPEVVRFYMLSTHYRSPLDFDDTKLEMNRKSLSRLHNALDNIESILKTNKFGEVENPELEKALADLLRAREKAVRDFEEAMDDDFNTALAIAVLFDLARDSNAFIHAATSAGGDALLQEVKGALQQVFDTFMKLGQVLGLFEKRGTQGDAGLVDRLMQIILDIRSEARARKDWATADGIRNKLNELGIIIEDSPQGARWKRK</sequence>
<comment type="catalytic activity">
    <reaction evidence="12 13">
        <text>tRNA(Cys) + L-cysteine + ATP = L-cysteinyl-tRNA(Cys) + AMP + diphosphate</text>
        <dbReference type="Rhea" id="RHEA:17773"/>
        <dbReference type="Rhea" id="RHEA-COMP:9661"/>
        <dbReference type="Rhea" id="RHEA-COMP:9679"/>
        <dbReference type="ChEBI" id="CHEBI:30616"/>
        <dbReference type="ChEBI" id="CHEBI:33019"/>
        <dbReference type="ChEBI" id="CHEBI:35235"/>
        <dbReference type="ChEBI" id="CHEBI:78442"/>
        <dbReference type="ChEBI" id="CHEBI:78517"/>
        <dbReference type="ChEBI" id="CHEBI:456215"/>
        <dbReference type="EC" id="6.1.1.16"/>
    </reaction>
</comment>
<evidence type="ECO:0000256" key="6">
    <source>
        <dbReference type="ARBA" id="ARBA00022723"/>
    </source>
</evidence>
<feature type="binding site" evidence="13">
    <location>
        <position position="270"/>
    </location>
    <ligand>
        <name>ATP</name>
        <dbReference type="ChEBI" id="CHEBI:30616"/>
    </ligand>
</feature>
<comment type="similarity">
    <text evidence="2 13">Belongs to the class-I aminoacyl-tRNA synthetase family.</text>
</comment>
<evidence type="ECO:0000256" key="14">
    <source>
        <dbReference type="SAM" id="Coils"/>
    </source>
</evidence>
<evidence type="ECO:0000256" key="8">
    <source>
        <dbReference type="ARBA" id="ARBA00022833"/>
    </source>
</evidence>
<feature type="short sequence motif" description="'HIGH' region" evidence="13">
    <location>
        <begin position="31"/>
        <end position="41"/>
    </location>
</feature>
<dbReference type="PATRIC" id="fig|281456.6.peg.2047"/>
<protein>
    <recommendedName>
        <fullName evidence="13">Cysteine--tRNA ligase</fullName>
        <ecNumber evidence="13">6.1.1.16</ecNumber>
    </recommendedName>
    <alternativeName>
        <fullName evidence="13">Cysteinyl-tRNA synthetase</fullName>
        <shortName evidence="13">CysRS</shortName>
    </alternativeName>
</protein>
<dbReference type="EMBL" id="LGTE01000012">
    <property type="protein sequence ID" value="KNZ69505.1"/>
    <property type="molecule type" value="Genomic_DNA"/>
</dbReference>
<dbReference type="GO" id="GO:0008270">
    <property type="term" value="F:zinc ion binding"/>
    <property type="evidence" value="ECO:0007669"/>
    <property type="project" value="UniProtKB-UniRule"/>
</dbReference>
<keyword evidence="6 13" id="KW-0479">Metal-binding</keyword>
<dbReference type="PANTHER" id="PTHR10890:SF3">
    <property type="entry name" value="CYSTEINE--TRNA LIGASE, CYTOPLASMIC"/>
    <property type="match status" value="1"/>
</dbReference>
<keyword evidence="5 13" id="KW-0436">Ligase</keyword>
<comment type="subcellular location">
    <subcellularLocation>
        <location evidence="1 13">Cytoplasm</location>
    </subcellularLocation>
</comment>
<keyword evidence="10 13" id="KW-0648">Protein biosynthesis</keyword>
<evidence type="ECO:0000256" key="11">
    <source>
        <dbReference type="ARBA" id="ARBA00023146"/>
    </source>
</evidence>
<dbReference type="SMART" id="SM00840">
    <property type="entry name" value="DALR_2"/>
    <property type="match status" value="1"/>
</dbReference>
<accession>A0A0L6W1U5</accession>
<dbReference type="Gene3D" id="1.20.120.1910">
    <property type="entry name" value="Cysteine-tRNA ligase, C-terminal anti-codon recognition domain"/>
    <property type="match status" value="1"/>
</dbReference>
<evidence type="ECO:0000256" key="2">
    <source>
        <dbReference type="ARBA" id="ARBA00005594"/>
    </source>
</evidence>
<keyword evidence="17" id="KW-1185">Reference proteome</keyword>
<dbReference type="Proteomes" id="UP000037175">
    <property type="component" value="Unassembled WGS sequence"/>
</dbReference>
<dbReference type="PANTHER" id="PTHR10890">
    <property type="entry name" value="CYSTEINYL-TRNA SYNTHETASE"/>
    <property type="match status" value="1"/>
</dbReference>
<evidence type="ECO:0000256" key="4">
    <source>
        <dbReference type="ARBA" id="ARBA00022490"/>
    </source>
</evidence>
<evidence type="ECO:0000313" key="17">
    <source>
        <dbReference type="Proteomes" id="UP000037175"/>
    </source>
</evidence>
<feature type="domain" description="Cysteinyl-tRNA synthetase class Ia DALR" evidence="15">
    <location>
        <begin position="361"/>
        <end position="434"/>
    </location>
</feature>
<evidence type="ECO:0000256" key="1">
    <source>
        <dbReference type="ARBA" id="ARBA00004496"/>
    </source>
</evidence>
<evidence type="ECO:0000256" key="9">
    <source>
        <dbReference type="ARBA" id="ARBA00022840"/>
    </source>
</evidence>
<dbReference type="HAMAP" id="MF_00041">
    <property type="entry name" value="Cys_tRNA_synth"/>
    <property type="match status" value="1"/>
</dbReference>
<dbReference type="NCBIfam" id="TIGR00435">
    <property type="entry name" value="cysS"/>
    <property type="match status" value="1"/>
</dbReference>
<reference evidence="17" key="1">
    <citation type="submission" date="2015-07" db="EMBL/GenBank/DDBJ databases">
        <title>Complete Genome of Thermincola ferriacetica strain Z-0001T.</title>
        <authorList>
            <person name="Lusk B."/>
            <person name="Badalamenti J.P."/>
            <person name="Parameswaran P."/>
            <person name="Bond D.R."/>
            <person name="Torres C.I."/>
        </authorList>
    </citation>
    <scope>NUCLEOTIDE SEQUENCE [LARGE SCALE GENOMIC DNA]</scope>
    <source>
        <strain evidence="17">Z-0001</strain>
    </source>
</reference>
<feature type="binding site" evidence="13">
    <location>
        <position position="209"/>
    </location>
    <ligand>
        <name>Zn(2+)</name>
        <dbReference type="ChEBI" id="CHEBI:29105"/>
    </ligand>
</feature>
<dbReference type="SUPFAM" id="SSF47323">
    <property type="entry name" value="Anticodon-binding domain of a subclass of class I aminoacyl-tRNA synthetases"/>
    <property type="match status" value="1"/>
</dbReference>
<feature type="binding site" evidence="13">
    <location>
        <position position="29"/>
    </location>
    <ligand>
        <name>Zn(2+)</name>
        <dbReference type="ChEBI" id="CHEBI:29105"/>
    </ligand>
</feature>
<name>A0A0L6W1U5_9FIRM</name>
<comment type="cofactor">
    <cofactor evidence="13">
        <name>Zn(2+)</name>
        <dbReference type="ChEBI" id="CHEBI:29105"/>
    </cofactor>
    <text evidence="13">Binds 1 zinc ion per subunit.</text>
</comment>
<dbReference type="InterPro" id="IPR015803">
    <property type="entry name" value="Cys-tRNA-ligase"/>
</dbReference>
<dbReference type="InterPro" id="IPR009080">
    <property type="entry name" value="tRNAsynth_Ia_anticodon-bd"/>
</dbReference>
<feature type="coiled-coil region" evidence="14">
    <location>
        <begin position="341"/>
        <end position="368"/>
    </location>
</feature>
<evidence type="ECO:0000256" key="10">
    <source>
        <dbReference type="ARBA" id="ARBA00022917"/>
    </source>
</evidence>
<evidence type="ECO:0000313" key="16">
    <source>
        <dbReference type="EMBL" id="KNZ69505.1"/>
    </source>
</evidence>
<evidence type="ECO:0000256" key="3">
    <source>
        <dbReference type="ARBA" id="ARBA00011245"/>
    </source>
</evidence>
<dbReference type="InterPro" id="IPR056411">
    <property type="entry name" value="CysS_C"/>
</dbReference>
<dbReference type="InterPro" id="IPR024909">
    <property type="entry name" value="Cys-tRNA/MSH_ligase"/>
</dbReference>
<gene>
    <name evidence="13" type="primary">cysS</name>
    <name evidence="16" type="ORF">Tfer_1953</name>
</gene>
<dbReference type="Pfam" id="PF01406">
    <property type="entry name" value="tRNA-synt_1e"/>
    <property type="match status" value="1"/>
</dbReference>
<dbReference type="SUPFAM" id="SSF52374">
    <property type="entry name" value="Nucleotidylyl transferase"/>
    <property type="match status" value="1"/>
</dbReference>
<dbReference type="EC" id="6.1.1.16" evidence="13"/>
<dbReference type="GO" id="GO:0004817">
    <property type="term" value="F:cysteine-tRNA ligase activity"/>
    <property type="evidence" value="ECO:0007669"/>
    <property type="project" value="UniProtKB-UniRule"/>
</dbReference>
<dbReference type="PRINTS" id="PR00983">
    <property type="entry name" value="TRNASYNTHCYS"/>
</dbReference>
<feature type="short sequence motif" description="'KMSKS' region" evidence="13">
    <location>
        <begin position="267"/>
        <end position="271"/>
    </location>
</feature>